<evidence type="ECO:0000313" key="1">
    <source>
        <dbReference type="EMBL" id="KAI3791126.1"/>
    </source>
</evidence>
<organism evidence="1 2">
    <name type="scientific">Cichorium intybus</name>
    <name type="common">Chicory</name>
    <dbReference type="NCBI Taxonomy" id="13427"/>
    <lineage>
        <taxon>Eukaryota</taxon>
        <taxon>Viridiplantae</taxon>
        <taxon>Streptophyta</taxon>
        <taxon>Embryophyta</taxon>
        <taxon>Tracheophyta</taxon>
        <taxon>Spermatophyta</taxon>
        <taxon>Magnoliopsida</taxon>
        <taxon>eudicotyledons</taxon>
        <taxon>Gunneridae</taxon>
        <taxon>Pentapetalae</taxon>
        <taxon>asterids</taxon>
        <taxon>campanulids</taxon>
        <taxon>Asterales</taxon>
        <taxon>Asteraceae</taxon>
        <taxon>Cichorioideae</taxon>
        <taxon>Cichorieae</taxon>
        <taxon>Cichoriinae</taxon>
        <taxon>Cichorium</taxon>
    </lineage>
</organism>
<gene>
    <name evidence="1" type="ORF">L2E82_04751</name>
</gene>
<reference evidence="1 2" key="2">
    <citation type="journal article" date="2022" name="Mol. Ecol. Resour.">
        <title>The genomes of chicory, endive, great burdock and yacon provide insights into Asteraceae paleo-polyploidization history and plant inulin production.</title>
        <authorList>
            <person name="Fan W."/>
            <person name="Wang S."/>
            <person name="Wang H."/>
            <person name="Wang A."/>
            <person name="Jiang F."/>
            <person name="Liu H."/>
            <person name="Zhao H."/>
            <person name="Xu D."/>
            <person name="Zhang Y."/>
        </authorList>
    </citation>
    <scope>NUCLEOTIDE SEQUENCE [LARGE SCALE GENOMIC DNA]</scope>
    <source>
        <strain evidence="2">cv. Punajuju</strain>
        <tissue evidence="1">Leaves</tissue>
    </source>
</reference>
<accession>A0ACB9H7A1</accession>
<sequence>MENHKLFPQFSSYFHQRAERSQTFSDSNFSNILHIPATHHDSSGGGCSRLSFLTPDAGGFPQATEPSSNFFIDTSRFLPNLEAVANLQPVADWLKISQKSTRDHPWLSSKAQPMKYTGRHFLNTTFERTQISSPRSLFRGVRQRQWGKWVAEIRLPRNRTRVWLGTFETGEEAAFAYDTAAYILRGDCAHLNFPNLKNLLKANSSTGYIATLLKAKLQAISQGTADTKGCDLAPPLPEASLSEIVVVGGEPEVSVVVPPAATEGIQLTRMPSLDMDIIWDALVFDS</sequence>
<name>A0ACB9H7A1_CICIN</name>
<keyword evidence="2" id="KW-1185">Reference proteome</keyword>
<proteinExistence type="predicted"/>
<dbReference type="EMBL" id="CM042009">
    <property type="protein sequence ID" value="KAI3791126.1"/>
    <property type="molecule type" value="Genomic_DNA"/>
</dbReference>
<reference evidence="2" key="1">
    <citation type="journal article" date="2022" name="Mol. Ecol. Resour.">
        <title>The genomes of chicory, endive, great burdock and yacon provide insights into Asteraceae palaeo-polyploidization history and plant inulin production.</title>
        <authorList>
            <person name="Fan W."/>
            <person name="Wang S."/>
            <person name="Wang H."/>
            <person name="Wang A."/>
            <person name="Jiang F."/>
            <person name="Liu H."/>
            <person name="Zhao H."/>
            <person name="Xu D."/>
            <person name="Zhang Y."/>
        </authorList>
    </citation>
    <scope>NUCLEOTIDE SEQUENCE [LARGE SCALE GENOMIC DNA]</scope>
    <source>
        <strain evidence="2">cv. Punajuju</strain>
    </source>
</reference>
<evidence type="ECO:0000313" key="2">
    <source>
        <dbReference type="Proteomes" id="UP001055811"/>
    </source>
</evidence>
<protein>
    <submittedName>
        <fullName evidence="1">Uncharacterized protein</fullName>
    </submittedName>
</protein>
<comment type="caution">
    <text evidence="1">The sequence shown here is derived from an EMBL/GenBank/DDBJ whole genome shotgun (WGS) entry which is preliminary data.</text>
</comment>
<dbReference type="Proteomes" id="UP001055811">
    <property type="component" value="Linkage Group LG01"/>
</dbReference>